<evidence type="ECO:0000256" key="1">
    <source>
        <dbReference type="SAM" id="Coils"/>
    </source>
</evidence>
<reference evidence="3" key="1">
    <citation type="submission" date="2019-12" db="EMBL/GenBank/DDBJ databases">
        <title>Clostridiaceae gen. nov. sp. nov., isolated from sediment in Xinjiang, China.</title>
        <authorList>
            <person name="Zhang R."/>
        </authorList>
    </citation>
    <scope>NUCLEOTIDE SEQUENCE</scope>
    <source>
        <strain evidence="3">D2Q-11</strain>
    </source>
</reference>
<feature type="coiled-coil region" evidence="1">
    <location>
        <begin position="79"/>
        <end position="106"/>
    </location>
</feature>
<accession>A0A942UVF8</accession>
<comment type="caution">
    <text evidence="3">The sequence shown here is derived from an EMBL/GenBank/DDBJ whole genome shotgun (WGS) entry which is preliminary data.</text>
</comment>
<feature type="domain" description="Lysozyme inhibitor LprI-like N-terminal" evidence="2">
    <location>
        <begin position="107"/>
        <end position="198"/>
    </location>
</feature>
<evidence type="ECO:0000313" key="4">
    <source>
        <dbReference type="Proteomes" id="UP000724672"/>
    </source>
</evidence>
<dbReference type="PANTHER" id="PTHR39176">
    <property type="entry name" value="PERIPLASMIC PROTEIN-RELATED"/>
    <property type="match status" value="1"/>
</dbReference>
<dbReference type="PANTHER" id="PTHR39176:SF1">
    <property type="entry name" value="PERIPLASMIC PROTEIN"/>
    <property type="match status" value="1"/>
</dbReference>
<name>A0A942UVF8_9FIRM</name>
<dbReference type="Proteomes" id="UP000724672">
    <property type="component" value="Unassembled WGS sequence"/>
</dbReference>
<dbReference type="AlphaFoldDB" id="A0A942UVF8"/>
<keyword evidence="4" id="KW-1185">Reference proteome</keyword>
<evidence type="ECO:0000259" key="2">
    <source>
        <dbReference type="Pfam" id="PF07007"/>
    </source>
</evidence>
<dbReference type="Pfam" id="PF07007">
    <property type="entry name" value="LprI"/>
    <property type="match status" value="1"/>
</dbReference>
<proteinExistence type="predicted"/>
<keyword evidence="1" id="KW-0175">Coiled coil</keyword>
<evidence type="ECO:0000313" key="3">
    <source>
        <dbReference type="EMBL" id="MBS4537544.1"/>
    </source>
</evidence>
<sequence length="205" mass="24155">MKNKKIVLFIVIGLSILTFIACRKDSQENQNSISEIKKNQQVEDNLDQVDNTNKKDSLDSKIEIKENKNIEEDNTKNIVTRVEGRRKEFIERLDNIQKELDDLPEKKDSDAGVTNAMKNYYGKSYEMYDEQLNEIYALLKKELSSEVMKGLKTEQIKWIEQKEDIANKERLKYNGGTFENVAYYMSLYESTKERCYELVNEYMID</sequence>
<dbReference type="RefSeq" id="WP_203365475.1">
    <property type="nucleotide sequence ID" value="NZ_WSFT01000017.1"/>
</dbReference>
<gene>
    <name evidence="3" type="ORF">GOQ27_03665</name>
</gene>
<protein>
    <submittedName>
        <fullName evidence="3">DUF1311 domain-containing protein</fullName>
    </submittedName>
</protein>
<dbReference type="InterPro" id="IPR009739">
    <property type="entry name" value="LprI-like_N"/>
</dbReference>
<dbReference type="PROSITE" id="PS51257">
    <property type="entry name" value="PROKAR_LIPOPROTEIN"/>
    <property type="match status" value="1"/>
</dbReference>
<dbReference type="Gene3D" id="1.20.1270.180">
    <property type="match status" value="1"/>
</dbReference>
<dbReference type="EMBL" id="WSFT01000017">
    <property type="protein sequence ID" value="MBS4537544.1"/>
    <property type="molecule type" value="Genomic_DNA"/>
</dbReference>
<organism evidence="3 4">
    <name type="scientific">Anaeromonas frigoriresistens</name>
    <dbReference type="NCBI Taxonomy" id="2683708"/>
    <lineage>
        <taxon>Bacteria</taxon>
        <taxon>Bacillati</taxon>
        <taxon>Bacillota</taxon>
        <taxon>Tissierellia</taxon>
        <taxon>Tissierellales</taxon>
        <taxon>Thermohalobacteraceae</taxon>
        <taxon>Anaeromonas</taxon>
    </lineage>
</organism>